<name>A6TS24_ALKMQ</name>
<dbReference type="Pfam" id="PF18903">
    <property type="entry name" value="DUF5659"/>
    <property type="match status" value="1"/>
</dbReference>
<dbReference type="RefSeq" id="WP_012063963.1">
    <property type="nucleotide sequence ID" value="NC_009633.1"/>
</dbReference>
<protein>
    <recommendedName>
        <fullName evidence="1">DUF5659 domain-containing protein</fullName>
    </recommendedName>
</protein>
<keyword evidence="3" id="KW-1185">Reference proteome</keyword>
<organism evidence="2 3">
    <name type="scientific">Alkaliphilus metalliredigens (strain QYMF)</name>
    <dbReference type="NCBI Taxonomy" id="293826"/>
    <lineage>
        <taxon>Bacteria</taxon>
        <taxon>Bacillati</taxon>
        <taxon>Bacillota</taxon>
        <taxon>Clostridia</taxon>
        <taxon>Peptostreptococcales</taxon>
        <taxon>Natronincolaceae</taxon>
        <taxon>Alkaliphilus</taxon>
    </lineage>
</organism>
<evidence type="ECO:0000259" key="1">
    <source>
        <dbReference type="Pfam" id="PF18903"/>
    </source>
</evidence>
<dbReference type="AlphaFoldDB" id="A6TS24"/>
<dbReference type="InterPro" id="IPR043718">
    <property type="entry name" value="DUF5659"/>
</dbReference>
<gene>
    <name evidence="2" type="ordered locus">Amet_2842</name>
</gene>
<feature type="domain" description="DUF5659" evidence="1">
    <location>
        <begin position="8"/>
        <end position="77"/>
    </location>
</feature>
<dbReference type="KEGG" id="amt:Amet_2842"/>
<reference evidence="3" key="1">
    <citation type="journal article" date="2016" name="Genome Announc.">
        <title>Complete genome sequence of Alkaliphilus metalliredigens strain QYMF, an alkaliphilic and metal-reducing bacterium isolated from borax-contaminated leachate ponds.</title>
        <authorList>
            <person name="Hwang C."/>
            <person name="Copeland A."/>
            <person name="Lucas S."/>
            <person name="Lapidus A."/>
            <person name="Barry K."/>
            <person name="Detter J.C."/>
            <person name="Glavina Del Rio T."/>
            <person name="Hammon N."/>
            <person name="Israni S."/>
            <person name="Dalin E."/>
            <person name="Tice H."/>
            <person name="Pitluck S."/>
            <person name="Chertkov O."/>
            <person name="Brettin T."/>
            <person name="Bruce D."/>
            <person name="Han C."/>
            <person name="Schmutz J."/>
            <person name="Larimer F."/>
            <person name="Land M.L."/>
            <person name="Hauser L."/>
            <person name="Kyrpides N."/>
            <person name="Mikhailova N."/>
            <person name="Ye Q."/>
            <person name="Zhou J."/>
            <person name="Richardson P."/>
            <person name="Fields M.W."/>
        </authorList>
    </citation>
    <scope>NUCLEOTIDE SEQUENCE [LARGE SCALE GENOMIC DNA]</scope>
    <source>
        <strain evidence="3">QYMF</strain>
    </source>
</reference>
<dbReference type="EMBL" id="CP000724">
    <property type="protein sequence ID" value="ABR48992.1"/>
    <property type="molecule type" value="Genomic_DNA"/>
</dbReference>
<evidence type="ECO:0000313" key="2">
    <source>
        <dbReference type="EMBL" id="ABR48992.1"/>
    </source>
</evidence>
<dbReference type="Proteomes" id="UP000001572">
    <property type="component" value="Chromosome"/>
</dbReference>
<proteinExistence type="predicted"/>
<sequence length="78" mass="9318">MMGKNDNVLFYIFSIHLIAYLRSIGIYQEKVTTTETGKKAYWFKNNRELQQHIQDYKGDWELQEFIKALRKIKGEMVG</sequence>
<dbReference type="STRING" id="293826.Amet_2842"/>
<accession>A6TS24</accession>
<dbReference type="HOGENOM" id="CLU_2614170_0_0_9"/>
<evidence type="ECO:0000313" key="3">
    <source>
        <dbReference type="Proteomes" id="UP000001572"/>
    </source>
</evidence>